<dbReference type="AlphaFoldDB" id="A0A061SD14"/>
<sequence>MTRAHHVPHDMEGTPLKTWHPPLNAHALRPFPPVSPLSSGMTCPLSSAGCHRERAHAPARGRGHAGGPARAGVPPAAGGAPAQAHGQRATRPPGREGALEAARLGRPLLPDDAPCPHL</sequence>
<feature type="region of interest" description="Disordered" evidence="1">
    <location>
        <begin position="36"/>
        <end position="118"/>
    </location>
</feature>
<name>A0A061SD14_9CHLO</name>
<gene>
    <name evidence="2" type="ORF">TSPGSL018_6328</name>
</gene>
<dbReference type="EMBL" id="GBEZ01002934">
    <property type="protein sequence ID" value="JAC82163.1"/>
    <property type="molecule type" value="Transcribed_RNA"/>
</dbReference>
<feature type="compositionally biased region" description="Low complexity" evidence="1">
    <location>
        <begin position="67"/>
        <end position="89"/>
    </location>
</feature>
<feature type="compositionally biased region" description="Polar residues" evidence="1">
    <location>
        <begin position="36"/>
        <end position="45"/>
    </location>
</feature>
<evidence type="ECO:0000313" key="2">
    <source>
        <dbReference type="EMBL" id="JAC82163.1"/>
    </source>
</evidence>
<reference evidence="2" key="1">
    <citation type="submission" date="2014-05" db="EMBL/GenBank/DDBJ databases">
        <title>The transcriptome of the halophilic microalga Tetraselmis sp. GSL018 isolated from the Great Salt Lake, Utah.</title>
        <authorList>
            <person name="Jinkerson R.E."/>
            <person name="D'Adamo S."/>
            <person name="Posewitz M.C."/>
        </authorList>
    </citation>
    <scope>NUCLEOTIDE SEQUENCE</scope>
    <source>
        <strain evidence="2">GSL018</strain>
    </source>
</reference>
<proteinExistence type="predicted"/>
<accession>A0A061SD14</accession>
<organism evidence="2">
    <name type="scientific">Tetraselmis sp. GSL018</name>
    <dbReference type="NCBI Taxonomy" id="582737"/>
    <lineage>
        <taxon>Eukaryota</taxon>
        <taxon>Viridiplantae</taxon>
        <taxon>Chlorophyta</taxon>
        <taxon>core chlorophytes</taxon>
        <taxon>Chlorodendrophyceae</taxon>
        <taxon>Chlorodendrales</taxon>
        <taxon>Chlorodendraceae</taxon>
        <taxon>Tetraselmis</taxon>
    </lineage>
</organism>
<protein>
    <submittedName>
        <fullName evidence="2">Uncharacterized protein</fullName>
    </submittedName>
</protein>
<evidence type="ECO:0000256" key="1">
    <source>
        <dbReference type="SAM" id="MobiDB-lite"/>
    </source>
</evidence>